<keyword evidence="3" id="KW-0633">Potassium transport</keyword>
<dbReference type="InterPro" id="IPR027359">
    <property type="entry name" value="Volt_channel_dom_sf"/>
</dbReference>
<name>A0AAV2KFI4_KNICA</name>
<dbReference type="PRINTS" id="PR01491">
    <property type="entry name" value="KVCHANNEL"/>
</dbReference>
<dbReference type="InterPro" id="IPR003131">
    <property type="entry name" value="T1-type_BTB"/>
</dbReference>
<evidence type="ECO:0000259" key="20">
    <source>
        <dbReference type="SMART" id="SM01332"/>
    </source>
</evidence>
<evidence type="ECO:0000313" key="21">
    <source>
        <dbReference type="EMBL" id="CAL1587650.1"/>
    </source>
</evidence>
<evidence type="ECO:0008006" key="23">
    <source>
        <dbReference type="Google" id="ProtNLM"/>
    </source>
</evidence>
<keyword evidence="4 17" id="KW-0812">Transmembrane</keyword>
<keyword evidence="2" id="KW-0813">Transport</keyword>
<feature type="compositionally biased region" description="Polar residues" evidence="16">
    <location>
        <begin position="32"/>
        <end position="68"/>
    </location>
</feature>
<proteinExistence type="inferred from homology"/>
<keyword evidence="8 17" id="KW-1133">Transmembrane helix</keyword>
<dbReference type="InterPro" id="IPR028325">
    <property type="entry name" value="VG_K_chnl"/>
</dbReference>
<keyword evidence="13" id="KW-0407">Ion channel</keyword>
<evidence type="ECO:0000259" key="19">
    <source>
        <dbReference type="SMART" id="SM00385"/>
    </source>
</evidence>
<feature type="region of interest" description="Disordered" evidence="16">
    <location>
        <begin position="337"/>
        <end position="429"/>
    </location>
</feature>
<evidence type="ECO:0000256" key="1">
    <source>
        <dbReference type="ARBA" id="ARBA00004141"/>
    </source>
</evidence>
<dbReference type="InterPro" id="IPR000210">
    <property type="entry name" value="BTB/POZ_dom"/>
</dbReference>
<dbReference type="InterPro" id="IPR005821">
    <property type="entry name" value="Ion_trans_dom"/>
</dbReference>
<feature type="compositionally biased region" description="Basic and acidic residues" evidence="16">
    <location>
        <begin position="337"/>
        <end position="346"/>
    </location>
</feature>
<dbReference type="SUPFAM" id="SSF81324">
    <property type="entry name" value="Voltage-gated potassium channels"/>
    <property type="match status" value="1"/>
</dbReference>
<sequence length="897" mass="100499">MKQEAVSLWCEETEDTETFEDEDLVQHRLSEVQVQTQTTKRPVQTQTTERPGLTQTTERPGLTQTTERSVQTQTPVQSPVQFSDCCEVPEGPGPREVAAAWDPCIVGHRAVLRLLMLERRYLPSVLYTSLIQGAPESRDQLVRWAMEVCSDSGCEEQVFPLSVSLLDRFLSSSLSTPVSPVCLSAACVLIASKLSECETLSVDTICAAAEYSFSSCSLREMERVVVATLHWDLASITPQDFLPHFLSAAVTSSSWASDSVVRRHADTLSALCVSDSRFLGAPPSLLAAGALCCALRGLGALNQEVTTEKMAHLCQTDPAVLQCYCETIEFVLRERLQSAPSGKEEELTSDPEQRPGTPSDMTQHGRGQERTRLRPGLSQTLEPGGGARETHFSEMDNVDSTSEEKLKLDEVKETKDKNNRLEKGSRAPSRAAWSRSCRSGWALTERLAINVSGMRYETQLRTLAQFPESLLGDPKRRLQYFDPLRNELFLDRSRACFDAILYFYQSGGRLRRPANVPLDMFMEELRFYELGQDVIDRFKEDEGFAKEEERALPQGELQRRLWMLFEYPESSGGARIIAIISVMVIVVSILIFCLETLPEFRLEKEQREKYREVPHPTIANQTIKQPPQFSPFQDPFFLVETICICWFSCELGVRFFCAPSKLLFCKDVMNVIDLFAIVPYFVTIGTELGKDPTTQPSVSLALIRVIRLVRVFRIFKLSRHSKGLQILGQTLKASLRELALLIFFLFIGVILFSSAVYFAEVDRDETKFTSIPEAFWWAVVSMTTVGYGDMYPETVGGKLVGSMCAIAGVLTISLPVPVIVSNFSYFYHRGMECEDTTQYQHVDAGVWERGEEGEEGEEGEDWPAGEELSPLYEPNNSAPVNGTVLGFLHGGPMVTQV</sequence>
<dbReference type="InterPro" id="IPR011333">
    <property type="entry name" value="SKP1/BTB/POZ_sf"/>
</dbReference>
<keyword evidence="11 17" id="KW-0472">Membrane</keyword>
<dbReference type="InterPro" id="IPR006671">
    <property type="entry name" value="Cyclin_N"/>
</dbReference>
<evidence type="ECO:0000256" key="7">
    <source>
        <dbReference type="ARBA" id="ARBA00022958"/>
    </source>
</evidence>
<dbReference type="InterPro" id="IPR036915">
    <property type="entry name" value="Cyclin-like_sf"/>
</dbReference>
<evidence type="ECO:0000259" key="18">
    <source>
        <dbReference type="SMART" id="SM00225"/>
    </source>
</evidence>
<dbReference type="SUPFAM" id="SSF47954">
    <property type="entry name" value="Cyclin-like"/>
    <property type="match status" value="2"/>
</dbReference>
<dbReference type="GO" id="GO:0051260">
    <property type="term" value="P:protein homooligomerization"/>
    <property type="evidence" value="ECO:0007669"/>
    <property type="project" value="InterPro"/>
</dbReference>
<evidence type="ECO:0000256" key="2">
    <source>
        <dbReference type="ARBA" id="ARBA00022448"/>
    </source>
</evidence>
<dbReference type="GO" id="GO:0005251">
    <property type="term" value="F:delayed rectifier potassium channel activity"/>
    <property type="evidence" value="ECO:0007669"/>
    <property type="project" value="TreeGrafter"/>
</dbReference>
<evidence type="ECO:0000256" key="6">
    <source>
        <dbReference type="ARBA" id="ARBA00022882"/>
    </source>
</evidence>
<dbReference type="FunFam" id="1.20.120.350:FF:000028">
    <property type="entry name" value="Potassium voltage-gated channel subfamily a member"/>
    <property type="match status" value="1"/>
</dbReference>
<dbReference type="SMART" id="SM01332">
    <property type="entry name" value="Cyclin_C"/>
    <property type="match status" value="1"/>
</dbReference>
<keyword evidence="5" id="KW-0631">Potassium channel</keyword>
<evidence type="ECO:0000256" key="16">
    <source>
        <dbReference type="SAM" id="MobiDB-lite"/>
    </source>
</evidence>
<dbReference type="Pfam" id="PF02984">
    <property type="entry name" value="Cyclin_C"/>
    <property type="match status" value="1"/>
</dbReference>
<feature type="region of interest" description="Disordered" evidence="16">
    <location>
        <begin position="32"/>
        <end position="74"/>
    </location>
</feature>
<evidence type="ECO:0000313" key="22">
    <source>
        <dbReference type="Proteomes" id="UP001497482"/>
    </source>
</evidence>
<dbReference type="FunFam" id="1.10.287.70:FF:000002">
    <property type="entry name" value="Potassium voltage-gated channel subfamily a member"/>
    <property type="match status" value="1"/>
</dbReference>
<feature type="transmembrane region" description="Helical" evidence="17">
    <location>
        <begin position="799"/>
        <end position="820"/>
    </location>
</feature>
<feature type="transmembrane region" description="Helical" evidence="17">
    <location>
        <begin position="738"/>
        <end position="759"/>
    </location>
</feature>
<keyword evidence="10 15" id="KW-0195">Cyclin</keyword>
<dbReference type="Gene3D" id="1.20.120.350">
    <property type="entry name" value="Voltage-gated potassium channels. Chain C"/>
    <property type="match status" value="1"/>
</dbReference>
<evidence type="ECO:0000256" key="3">
    <source>
        <dbReference type="ARBA" id="ARBA00022538"/>
    </source>
</evidence>
<reference evidence="21 22" key="1">
    <citation type="submission" date="2024-04" db="EMBL/GenBank/DDBJ databases">
        <authorList>
            <person name="Waldvogel A.-M."/>
            <person name="Schoenle A."/>
        </authorList>
    </citation>
    <scope>NUCLEOTIDE SEQUENCE [LARGE SCALE GENOMIC DNA]</scope>
</reference>
<evidence type="ECO:0000256" key="9">
    <source>
        <dbReference type="ARBA" id="ARBA00023065"/>
    </source>
</evidence>
<dbReference type="SUPFAM" id="SSF54695">
    <property type="entry name" value="POZ domain"/>
    <property type="match status" value="1"/>
</dbReference>
<keyword evidence="7" id="KW-0630">Potassium</keyword>
<comment type="similarity">
    <text evidence="15">Belongs to the cyclin family.</text>
</comment>
<dbReference type="Pfam" id="PF00520">
    <property type="entry name" value="Ion_trans"/>
    <property type="match status" value="1"/>
</dbReference>
<keyword evidence="6" id="KW-0851">Voltage-gated channel</keyword>
<dbReference type="GO" id="GO:0008076">
    <property type="term" value="C:voltage-gated potassium channel complex"/>
    <property type="evidence" value="ECO:0007669"/>
    <property type="project" value="InterPro"/>
</dbReference>
<feature type="domain" description="Cyclin C-terminal" evidence="20">
    <location>
        <begin position="236"/>
        <end position="360"/>
    </location>
</feature>
<dbReference type="PANTHER" id="PTHR11537">
    <property type="entry name" value="VOLTAGE-GATED POTASSIUM CHANNEL"/>
    <property type="match status" value="1"/>
</dbReference>
<dbReference type="Pfam" id="PF02214">
    <property type="entry name" value="BTB_2"/>
    <property type="match status" value="1"/>
</dbReference>
<evidence type="ECO:0000256" key="17">
    <source>
        <dbReference type="SAM" id="Phobius"/>
    </source>
</evidence>
<keyword evidence="9" id="KW-0406">Ion transport</keyword>
<dbReference type="InterPro" id="IPR013763">
    <property type="entry name" value="Cyclin-like_dom"/>
</dbReference>
<feature type="transmembrane region" description="Helical" evidence="17">
    <location>
        <begin position="576"/>
        <end position="597"/>
    </location>
</feature>
<dbReference type="InterPro" id="IPR003968">
    <property type="entry name" value="K_chnl_volt-dep_Kv"/>
</dbReference>
<evidence type="ECO:0000256" key="10">
    <source>
        <dbReference type="ARBA" id="ARBA00023127"/>
    </source>
</evidence>
<dbReference type="SMART" id="SM00385">
    <property type="entry name" value="CYCLIN"/>
    <property type="match status" value="2"/>
</dbReference>
<comment type="subunit">
    <text evidence="14">Interacts with the CDK1 protein kinase to form a serine/threonine kinase holoenzyme complex also known as maturation promoting factor (MPF). The cyclin subunit imparts substrate specificity to the complex.</text>
</comment>
<keyword evidence="22" id="KW-1185">Reference proteome</keyword>
<dbReference type="PANTHER" id="PTHR11537:SF155">
    <property type="entry name" value="POTASSIUM VOLTAGE-GATED CHANNEL SUBFAMILY A MEMBER 7"/>
    <property type="match status" value="1"/>
</dbReference>
<dbReference type="InterPro" id="IPR003972">
    <property type="entry name" value="K_chnl_volt-dep_Kv1"/>
</dbReference>
<comment type="subcellular location">
    <subcellularLocation>
        <location evidence="1">Membrane</location>
        <topology evidence="1">Multi-pass membrane protein</topology>
    </subcellularLocation>
</comment>
<dbReference type="FunFam" id="1.10.472.10:FF:000096">
    <property type="entry name" value="G1/S-specific cyclin-D3 isoform X2"/>
    <property type="match status" value="1"/>
</dbReference>
<gene>
    <name evidence="21" type="ORF">KC01_LOCUS17591</name>
</gene>
<keyword evidence="12" id="KW-0325">Glycoprotein</keyword>
<feature type="compositionally biased region" description="Basic and acidic residues" evidence="16">
    <location>
        <begin position="402"/>
        <end position="425"/>
    </location>
</feature>
<dbReference type="GO" id="GO:0001508">
    <property type="term" value="P:action potential"/>
    <property type="evidence" value="ECO:0007669"/>
    <property type="project" value="TreeGrafter"/>
</dbReference>
<dbReference type="PRINTS" id="PR00169">
    <property type="entry name" value="KCHANNEL"/>
</dbReference>
<evidence type="ECO:0000256" key="5">
    <source>
        <dbReference type="ARBA" id="ARBA00022826"/>
    </source>
</evidence>
<feature type="domain" description="BTB" evidence="18">
    <location>
        <begin position="445"/>
        <end position="545"/>
    </location>
</feature>
<dbReference type="InterPro" id="IPR004367">
    <property type="entry name" value="Cyclin_C-dom"/>
</dbReference>
<evidence type="ECO:0000256" key="11">
    <source>
        <dbReference type="ARBA" id="ARBA00023136"/>
    </source>
</evidence>
<organism evidence="21 22">
    <name type="scientific">Knipowitschia caucasica</name>
    <name type="common">Caucasian dwarf goby</name>
    <name type="synonym">Pomatoschistus caucasicus</name>
    <dbReference type="NCBI Taxonomy" id="637954"/>
    <lineage>
        <taxon>Eukaryota</taxon>
        <taxon>Metazoa</taxon>
        <taxon>Chordata</taxon>
        <taxon>Craniata</taxon>
        <taxon>Vertebrata</taxon>
        <taxon>Euteleostomi</taxon>
        <taxon>Actinopterygii</taxon>
        <taxon>Neopterygii</taxon>
        <taxon>Teleostei</taxon>
        <taxon>Neoteleostei</taxon>
        <taxon>Acanthomorphata</taxon>
        <taxon>Gobiaria</taxon>
        <taxon>Gobiiformes</taxon>
        <taxon>Gobioidei</taxon>
        <taxon>Gobiidae</taxon>
        <taxon>Gobiinae</taxon>
        <taxon>Knipowitschia</taxon>
    </lineage>
</organism>
<dbReference type="Proteomes" id="UP001497482">
    <property type="component" value="Chromosome 18"/>
</dbReference>
<evidence type="ECO:0000256" key="13">
    <source>
        <dbReference type="ARBA" id="ARBA00023303"/>
    </source>
</evidence>
<accession>A0AAV2KFI4</accession>
<dbReference type="Gene3D" id="3.30.710.10">
    <property type="entry name" value="Potassium Channel Kv1.1, Chain A"/>
    <property type="match status" value="1"/>
</dbReference>
<dbReference type="AlphaFoldDB" id="A0AAV2KFI4"/>
<evidence type="ECO:0000256" key="15">
    <source>
        <dbReference type="RuleBase" id="RU000383"/>
    </source>
</evidence>
<dbReference type="Gene3D" id="1.10.287.70">
    <property type="match status" value="1"/>
</dbReference>
<evidence type="ECO:0000256" key="12">
    <source>
        <dbReference type="ARBA" id="ARBA00023180"/>
    </source>
</evidence>
<dbReference type="FunFam" id="3.30.710.10:FF:000053">
    <property type="entry name" value="potassium voltage-gated channel subfamily A member 4"/>
    <property type="match status" value="1"/>
</dbReference>
<evidence type="ECO:0000256" key="8">
    <source>
        <dbReference type="ARBA" id="ARBA00022989"/>
    </source>
</evidence>
<evidence type="ECO:0000256" key="14">
    <source>
        <dbReference type="ARBA" id="ARBA00025821"/>
    </source>
</evidence>
<protein>
    <recommendedName>
        <fullName evidence="23">BTB domain-containing protein</fullName>
    </recommendedName>
</protein>
<dbReference type="EMBL" id="OZ035840">
    <property type="protein sequence ID" value="CAL1587650.1"/>
    <property type="molecule type" value="Genomic_DNA"/>
</dbReference>
<dbReference type="SMART" id="SM00225">
    <property type="entry name" value="BTB"/>
    <property type="match status" value="1"/>
</dbReference>
<feature type="domain" description="Cyclin-like" evidence="19">
    <location>
        <begin position="240"/>
        <end position="337"/>
    </location>
</feature>
<dbReference type="PRINTS" id="PR01496">
    <property type="entry name" value="SHAKERCHANEL"/>
</dbReference>
<feature type="domain" description="Cyclin-like" evidence="19">
    <location>
        <begin position="143"/>
        <end position="227"/>
    </location>
</feature>
<dbReference type="Pfam" id="PF00134">
    <property type="entry name" value="Cyclin_N"/>
    <property type="match status" value="1"/>
</dbReference>
<evidence type="ECO:0000256" key="4">
    <source>
        <dbReference type="ARBA" id="ARBA00022692"/>
    </source>
</evidence>
<dbReference type="CDD" id="cd20516">
    <property type="entry name" value="CYCLIN_CCND_rpt2"/>
    <property type="match status" value="1"/>
</dbReference>
<dbReference type="Gene3D" id="1.10.472.10">
    <property type="entry name" value="Cyclin-like"/>
    <property type="match status" value="2"/>
</dbReference>